<feature type="transmembrane region" description="Helical" evidence="1">
    <location>
        <begin position="64"/>
        <end position="83"/>
    </location>
</feature>
<sequence length="158" mass="16776">MLITPETVGPNLSGVLLLKIAAGLSFVAAILHIAIIFGGPQWYRFFGAGEGMAKLAEMGSYQPAITTLIIAAILFLWGLYGLSGAGVIPPLPLQKLALCTIAFIYVARGLAGFILPFITNHPAISQNSVTFWLVSSTVCTLFGVFYLLGTVKNWSTLG</sequence>
<feature type="transmembrane region" description="Helical" evidence="1">
    <location>
        <begin position="20"/>
        <end position="43"/>
    </location>
</feature>
<keyword evidence="1" id="KW-0812">Transmembrane</keyword>
<organism evidence="2 3">
    <name type="scientific">Planctobacterium marinum</name>
    <dbReference type="NCBI Taxonomy" id="1631968"/>
    <lineage>
        <taxon>Bacteria</taxon>
        <taxon>Pseudomonadati</taxon>
        <taxon>Pseudomonadota</taxon>
        <taxon>Gammaproteobacteria</taxon>
        <taxon>Alteromonadales</taxon>
        <taxon>Alteromonadaceae</taxon>
        <taxon>Planctobacterium</taxon>
    </lineage>
</organism>
<keyword evidence="1" id="KW-1133">Transmembrane helix</keyword>
<dbReference type="Proteomes" id="UP001333710">
    <property type="component" value="Chromosome"/>
</dbReference>
<feature type="transmembrane region" description="Helical" evidence="1">
    <location>
        <begin position="95"/>
        <end position="117"/>
    </location>
</feature>
<evidence type="ECO:0000313" key="2">
    <source>
        <dbReference type="EMBL" id="BDX05153.1"/>
    </source>
</evidence>
<protein>
    <submittedName>
        <fullName evidence="2">Uncharacterized protein</fullName>
    </submittedName>
</protein>
<dbReference type="EMBL" id="AP027272">
    <property type="protein sequence ID" value="BDX05153.1"/>
    <property type="molecule type" value="Genomic_DNA"/>
</dbReference>
<gene>
    <name evidence="2" type="ORF">MACH26_06740</name>
</gene>
<dbReference type="KEGG" id="pmaw:MACH26_06740"/>
<feature type="transmembrane region" description="Helical" evidence="1">
    <location>
        <begin position="129"/>
        <end position="148"/>
    </location>
</feature>
<evidence type="ECO:0000313" key="3">
    <source>
        <dbReference type="Proteomes" id="UP001333710"/>
    </source>
</evidence>
<reference evidence="2" key="1">
    <citation type="submission" date="2023-01" db="EMBL/GenBank/DDBJ databases">
        <title>Complete genome sequence of Planctobacterium marinum strain Dej080120_11.</title>
        <authorList>
            <person name="Ueki S."/>
            <person name="Maruyama F."/>
        </authorList>
    </citation>
    <scope>NUCLEOTIDE SEQUENCE</scope>
    <source>
        <strain evidence="2">Dej080120_11</strain>
    </source>
</reference>
<dbReference type="AlphaFoldDB" id="A0AA48HDU2"/>
<proteinExistence type="predicted"/>
<name>A0AA48HDU2_9ALTE</name>
<dbReference type="RefSeq" id="WP_338291117.1">
    <property type="nucleotide sequence ID" value="NZ_AP027272.1"/>
</dbReference>
<keyword evidence="3" id="KW-1185">Reference proteome</keyword>
<keyword evidence="1" id="KW-0472">Membrane</keyword>
<accession>A0AA48HDU2</accession>
<evidence type="ECO:0000256" key="1">
    <source>
        <dbReference type="SAM" id="Phobius"/>
    </source>
</evidence>